<gene>
    <name evidence="1" type="ORF">ECPE_LOCUS16643</name>
</gene>
<dbReference type="Proteomes" id="UP000272942">
    <property type="component" value="Unassembled WGS sequence"/>
</dbReference>
<proteinExistence type="predicted"/>
<name>A0A183BBQ8_9TREM</name>
<protein>
    <submittedName>
        <fullName evidence="1 3">Uncharacterized protein</fullName>
    </submittedName>
</protein>
<evidence type="ECO:0000313" key="3">
    <source>
        <dbReference type="WBParaSite" id="ECPE_0001668601-mRNA-1"/>
    </source>
</evidence>
<reference evidence="1 2" key="2">
    <citation type="submission" date="2018-11" db="EMBL/GenBank/DDBJ databases">
        <authorList>
            <consortium name="Pathogen Informatics"/>
        </authorList>
    </citation>
    <scope>NUCLEOTIDE SEQUENCE [LARGE SCALE GENOMIC DNA]</scope>
    <source>
        <strain evidence="1 2">Egypt</strain>
    </source>
</reference>
<evidence type="ECO:0000313" key="2">
    <source>
        <dbReference type="Proteomes" id="UP000272942"/>
    </source>
</evidence>
<organism evidence="3">
    <name type="scientific">Echinostoma caproni</name>
    <dbReference type="NCBI Taxonomy" id="27848"/>
    <lineage>
        <taxon>Eukaryota</taxon>
        <taxon>Metazoa</taxon>
        <taxon>Spiralia</taxon>
        <taxon>Lophotrochozoa</taxon>
        <taxon>Platyhelminthes</taxon>
        <taxon>Trematoda</taxon>
        <taxon>Digenea</taxon>
        <taxon>Plagiorchiida</taxon>
        <taxon>Echinostomata</taxon>
        <taxon>Echinostomatoidea</taxon>
        <taxon>Echinostomatidae</taxon>
        <taxon>Echinostoma</taxon>
    </lineage>
</organism>
<dbReference type="EMBL" id="UZAN01065219">
    <property type="protein sequence ID" value="VDP93915.1"/>
    <property type="molecule type" value="Genomic_DNA"/>
</dbReference>
<evidence type="ECO:0000313" key="1">
    <source>
        <dbReference type="EMBL" id="VDP93915.1"/>
    </source>
</evidence>
<dbReference type="OrthoDB" id="10064127at2759"/>
<dbReference type="AlphaFoldDB" id="A0A183BBQ8"/>
<dbReference type="WBParaSite" id="ECPE_0001668601-mRNA-1">
    <property type="protein sequence ID" value="ECPE_0001668601-mRNA-1"/>
    <property type="gene ID" value="ECPE_0001668601"/>
</dbReference>
<keyword evidence="2" id="KW-1185">Reference proteome</keyword>
<reference evidence="3" key="1">
    <citation type="submission" date="2016-06" db="UniProtKB">
        <authorList>
            <consortium name="WormBaseParasite"/>
        </authorList>
    </citation>
    <scope>IDENTIFICATION</scope>
</reference>
<accession>A0A183BBQ8</accession>
<sequence length="114" mass="13145">MNSTPLEFLDLNCSARDIKDYFESFEIWWLTRSKPDEEKKSAFFLNAAGKNAYTLIENLAYPFPSVSVPYDDLKSLLLQHVKPTNLEASERANFHSMVLNPNQGIREFILDLLT</sequence>